<dbReference type="InterPro" id="IPR015424">
    <property type="entry name" value="PyrdxlP-dep_Trfase"/>
</dbReference>
<evidence type="ECO:0000313" key="9">
    <source>
        <dbReference type="EMBL" id="KAH6684925.1"/>
    </source>
</evidence>
<gene>
    <name evidence="9" type="ORF">F5X68DRAFT_233360</name>
</gene>
<dbReference type="OrthoDB" id="6752799at2759"/>
<dbReference type="PROSITE" id="PS00105">
    <property type="entry name" value="AA_TRANSFER_CLASS_1"/>
    <property type="match status" value="1"/>
</dbReference>
<dbReference type="PANTHER" id="PTHR11879:SF55">
    <property type="entry name" value="GLUTAMATE OXALOACETATE TRANSAMINASE 1, ISOFORM B"/>
    <property type="match status" value="1"/>
</dbReference>
<dbReference type="GO" id="GO:0030170">
    <property type="term" value="F:pyridoxal phosphate binding"/>
    <property type="evidence" value="ECO:0007669"/>
    <property type="project" value="InterPro"/>
</dbReference>
<comment type="caution">
    <text evidence="9">The sequence shown here is derived from an EMBL/GenBank/DDBJ whole genome shotgun (WGS) entry which is preliminary data.</text>
</comment>
<dbReference type="InterPro" id="IPR015422">
    <property type="entry name" value="PyrdxlP-dep_Trfase_small"/>
</dbReference>
<dbReference type="PRINTS" id="PR00799">
    <property type="entry name" value="TRANSAMINASE"/>
</dbReference>
<keyword evidence="10" id="KW-1185">Reference proteome</keyword>
<proteinExistence type="inferred from homology"/>
<comment type="similarity">
    <text evidence="2">Belongs to the class-I pyridoxal-phosphate-dependent aminotransferase family.</text>
</comment>
<reference evidence="9" key="1">
    <citation type="journal article" date="2021" name="Nat. Commun.">
        <title>Genetic determinants of endophytism in the Arabidopsis root mycobiome.</title>
        <authorList>
            <person name="Mesny F."/>
            <person name="Miyauchi S."/>
            <person name="Thiergart T."/>
            <person name="Pickel B."/>
            <person name="Atanasova L."/>
            <person name="Karlsson M."/>
            <person name="Huettel B."/>
            <person name="Barry K.W."/>
            <person name="Haridas S."/>
            <person name="Chen C."/>
            <person name="Bauer D."/>
            <person name="Andreopoulos W."/>
            <person name="Pangilinan J."/>
            <person name="LaButti K."/>
            <person name="Riley R."/>
            <person name="Lipzen A."/>
            <person name="Clum A."/>
            <person name="Drula E."/>
            <person name="Henrissat B."/>
            <person name="Kohler A."/>
            <person name="Grigoriev I.V."/>
            <person name="Martin F.M."/>
            <person name="Hacquard S."/>
        </authorList>
    </citation>
    <scope>NUCLEOTIDE SEQUENCE</scope>
    <source>
        <strain evidence="9">MPI-SDFR-AT-0117</strain>
    </source>
</reference>
<sequence>MPASSPHKSLFGAAKAIPPDSIFEVTKRYLADDSPEKINLGQGTYRDENGQPWVLPSVKLAKEALGETGHEYLPIAGLKELRDETVRLVFEKTSAYKEQRIASCQAISGTGSLLLVGLTIRRVSPATMIVYITDPTWSNHELLFASQGYEVRKLPYTKADGSFDFDTYISAIRAADPFSAVILHACAHNPTGYDPSHEQWKMIATAMIERSLFPVFDSAYLGFKSGSVDDDAWAIRYFVDDLGLEAAVCFSFAKNMGLYGERVGLVAFVTSSPELARTAGSILENVQRSTVSNPPAYGARIAAKVLGTEEIRAQWARDLITMSGRVRSMRENLYEELVRLKTPGDWSHVVQQGGMFGFLGIKRAQVQFLEDQRHVYMAETSRISIAGLNEGNVKRFAQALDEAVRTIA</sequence>
<evidence type="ECO:0000256" key="6">
    <source>
        <dbReference type="ARBA" id="ARBA00022898"/>
    </source>
</evidence>
<dbReference type="GO" id="GO:0004069">
    <property type="term" value="F:L-aspartate:2-oxoglutarate aminotransferase activity"/>
    <property type="evidence" value="ECO:0007669"/>
    <property type="project" value="UniProtKB-EC"/>
</dbReference>
<comment type="catalytic activity">
    <reaction evidence="7">
        <text>L-aspartate + 2-oxoglutarate = oxaloacetate + L-glutamate</text>
        <dbReference type="Rhea" id="RHEA:21824"/>
        <dbReference type="ChEBI" id="CHEBI:16452"/>
        <dbReference type="ChEBI" id="CHEBI:16810"/>
        <dbReference type="ChEBI" id="CHEBI:29985"/>
        <dbReference type="ChEBI" id="CHEBI:29991"/>
        <dbReference type="EC" id="2.6.1.1"/>
    </reaction>
</comment>
<dbReference type="Gene3D" id="3.40.640.10">
    <property type="entry name" value="Type I PLP-dependent aspartate aminotransferase-like (Major domain)"/>
    <property type="match status" value="1"/>
</dbReference>
<dbReference type="CDD" id="cd00609">
    <property type="entry name" value="AAT_like"/>
    <property type="match status" value="1"/>
</dbReference>
<dbReference type="AlphaFoldDB" id="A0A9P8V8S5"/>
<evidence type="ECO:0000256" key="7">
    <source>
        <dbReference type="RuleBase" id="RU000480"/>
    </source>
</evidence>
<dbReference type="InterPro" id="IPR004838">
    <property type="entry name" value="NHTrfase_class1_PyrdxlP-BS"/>
</dbReference>
<dbReference type="GO" id="GO:0006532">
    <property type="term" value="P:aspartate biosynthetic process"/>
    <property type="evidence" value="ECO:0007669"/>
    <property type="project" value="TreeGrafter"/>
</dbReference>
<evidence type="ECO:0000256" key="5">
    <source>
        <dbReference type="ARBA" id="ARBA00022679"/>
    </source>
</evidence>
<dbReference type="EMBL" id="JAGSXJ010000016">
    <property type="protein sequence ID" value="KAH6684925.1"/>
    <property type="molecule type" value="Genomic_DNA"/>
</dbReference>
<evidence type="ECO:0000256" key="3">
    <source>
        <dbReference type="ARBA" id="ARBA00011738"/>
    </source>
</evidence>
<organism evidence="9 10">
    <name type="scientific">Plectosphaerella plurivora</name>
    <dbReference type="NCBI Taxonomy" id="936078"/>
    <lineage>
        <taxon>Eukaryota</taxon>
        <taxon>Fungi</taxon>
        <taxon>Dikarya</taxon>
        <taxon>Ascomycota</taxon>
        <taxon>Pezizomycotina</taxon>
        <taxon>Sordariomycetes</taxon>
        <taxon>Hypocreomycetidae</taxon>
        <taxon>Glomerellales</taxon>
        <taxon>Plectosphaerellaceae</taxon>
        <taxon>Plectosphaerella</taxon>
    </lineage>
</organism>
<keyword evidence="5 7" id="KW-0808">Transferase</keyword>
<accession>A0A9P8V8S5</accession>
<dbReference type="InterPro" id="IPR004839">
    <property type="entry name" value="Aminotransferase_I/II_large"/>
</dbReference>
<keyword evidence="4 7" id="KW-0032">Aminotransferase</keyword>
<evidence type="ECO:0000313" key="10">
    <source>
        <dbReference type="Proteomes" id="UP000770015"/>
    </source>
</evidence>
<dbReference type="InterPro" id="IPR000796">
    <property type="entry name" value="Asp_trans"/>
</dbReference>
<dbReference type="PANTHER" id="PTHR11879">
    <property type="entry name" value="ASPARTATE AMINOTRANSFERASE"/>
    <property type="match status" value="1"/>
</dbReference>
<evidence type="ECO:0000256" key="4">
    <source>
        <dbReference type="ARBA" id="ARBA00022576"/>
    </source>
</evidence>
<comment type="cofactor">
    <cofactor evidence="1">
        <name>pyridoxal 5'-phosphate</name>
        <dbReference type="ChEBI" id="CHEBI:597326"/>
    </cofactor>
</comment>
<protein>
    <recommendedName>
        <fullName evidence="7">Aspartate aminotransferase</fullName>
        <ecNumber evidence="7">2.6.1.1</ecNumber>
    </recommendedName>
</protein>
<evidence type="ECO:0000256" key="2">
    <source>
        <dbReference type="ARBA" id="ARBA00007441"/>
    </source>
</evidence>
<comment type="subunit">
    <text evidence="3 7">Homodimer.</text>
</comment>
<dbReference type="Proteomes" id="UP000770015">
    <property type="component" value="Unassembled WGS sequence"/>
</dbReference>
<evidence type="ECO:0000259" key="8">
    <source>
        <dbReference type="Pfam" id="PF00155"/>
    </source>
</evidence>
<name>A0A9P8V8S5_9PEZI</name>
<dbReference type="Gene3D" id="3.90.1150.10">
    <property type="entry name" value="Aspartate Aminotransferase, domain 1"/>
    <property type="match status" value="1"/>
</dbReference>
<dbReference type="SUPFAM" id="SSF53383">
    <property type="entry name" value="PLP-dependent transferases"/>
    <property type="match status" value="1"/>
</dbReference>
<comment type="miscellaneous">
    <text evidence="7">In eukaryotes there are cytoplasmic, mitochondrial and chloroplastic isozymes.</text>
</comment>
<evidence type="ECO:0000256" key="1">
    <source>
        <dbReference type="ARBA" id="ARBA00001933"/>
    </source>
</evidence>
<dbReference type="Pfam" id="PF00155">
    <property type="entry name" value="Aminotran_1_2"/>
    <property type="match status" value="1"/>
</dbReference>
<dbReference type="InterPro" id="IPR015421">
    <property type="entry name" value="PyrdxlP-dep_Trfase_major"/>
</dbReference>
<dbReference type="GO" id="GO:0005829">
    <property type="term" value="C:cytosol"/>
    <property type="evidence" value="ECO:0007669"/>
    <property type="project" value="TreeGrafter"/>
</dbReference>
<keyword evidence="6" id="KW-0663">Pyridoxal phosphate</keyword>
<feature type="domain" description="Aminotransferase class I/classII large" evidence="8">
    <location>
        <begin position="36"/>
        <end position="400"/>
    </location>
</feature>
<dbReference type="EC" id="2.6.1.1" evidence="7"/>